<proteinExistence type="inferred from homology"/>
<protein>
    <recommendedName>
        <fullName evidence="1">Nuclease SbcCD subunit D</fullName>
    </recommendedName>
</protein>
<dbReference type="Gene3D" id="3.60.21.10">
    <property type="match status" value="1"/>
</dbReference>
<comment type="similarity">
    <text evidence="1">Belongs to the SbcD family.</text>
</comment>
<sequence>MFARRVRRLAEAAIPTVLLIGNHDLPSISARATAIEIYDALGIPQIYVARKLGRWEIPTRSGPLQVIALPWLSRSMLLNRDEIRALSSDELQRRIAEEISASLAELVQELDPALPAVLLGHLSLEGAKLGSEQSIMLGEDLVLGTGELSVRAFDYVALGHIHKHQRVTANPPTVYAGSIERVDFGEENEEKGFVVVDIHEDTAGNRVADWAFHPVKARPFLTLRITATSGDPLADVQRVIERRADAITGSIVRVIVSLPAEREELLRTEDVRRLLQEHGAHFVAKVARDVELQTRARVDIRDEEALDPLVMLERWLSLREMPDDQRRKVHDLGKALIQTDRARE</sequence>
<gene>
    <name evidence="1" type="primary">sbcD</name>
    <name evidence="2" type="ORF">NITHO_170004</name>
</gene>
<keyword evidence="3" id="KW-1185">Reference proteome</keyword>
<dbReference type="GO" id="GO:0008408">
    <property type="term" value="F:3'-5' exonuclease activity"/>
    <property type="evidence" value="ECO:0007669"/>
    <property type="project" value="InterPro"/>
</dbReference>
<name>I4EE31_9BACT</name>
<comment type="caution">
    <text evidence="2">The sequence shown here is derived from an EMBL/GenBank/DDBJ whole genome shotgun (WGS) entry which is preliminary data.</text>
</comment>
<keyword evidence="1" id="KW-0233">DNA recombination</keyword>
<dbReference type="GO" id="GO:0006260">
    <property type="term" value="P:DNA replication"/>
    <property type="evidence" value="ECO:0007669"/>
    <property type="project" value="UniProtKB-KW"/>
</dbReference>
<evidence type="ECO:0000313" key="3">
    <source>
        <dbReference type="Proteomes" id="UP000004221"/>
    </source>
</evidence>
<dbReference type="PANTHER" id="PTHR30337">
    <property type="entry name" value="COMPONENT OF ATP-DEPENDENT DSDNA EXONUCLEASE"/>
    <property type="match status" value="1"/>
</dbReference>
<dbReference type="EMBL" id="CAGS01000079">
    <property type="protein sequence ID" value="CCF82943.1"/>
    <property type="molecule type" value="Genomic_DNA"/>
</dbReference>
<accession>I4EE31</accession>
<keyword evidence="1" id="KW-0540">Nuclease</keyword>
<evidence type="ECO:0000256" key="1">
    <source>
        <dbReference type="RuleBase" id="RU363069"/>
    </source>
</evidence>
<keyword evidence="1" id="KW-0235">DNA replication</keyword>
<dbReference type="NCBIfam" id="TIGR00619">
    <property type="entry name" value="sbcd"/>
    <property type="match status" value="1"/>
</dbReference>
<evidence type="ECO:0000313" key="2">
    <source>
        <dbReference type="EMBL" id="CCF82943.1"/>
    </source>
</evidence>
<keyword evidence="1" id="KW-0378">Hydrolase</keyword>
<dbReference type="InterPro" id="IPR029052">
    <property type="entry name" value="Metallo-depent_PP-like"/>
</dbReference>
<dbReference type="InterPro" id="IPR004593">
    <property type="entry name" value="SbcD"/>
</dbReference>
<reference evidence="2 3" key="1">
    <citation type="journal article" date="2012" name="ISME J.">
        <title>Nitrification expanded: discovery, physiology and genomics of a nitrite-oxidizing bacterium from the phylum Chloroflexi.</title>
        <authorList>
            <person name="Sorokin D.Y."/>
            <person name="Lucker S."/>
            <person name="Vejmelkova D."/>
            <person name="Kostrikina N.A."/>
            <person name="Kleerebezem R."/>
            <person name="Rijpstra W.I."/>
            <person name="Damste J.S."/>
            <person name="Le Paslier D."/>
            <person name="Muyzer G."/>
            <person name="Wagner M."/>
            <person name="van Loosdrecht M.C."/>
            <person name="Daims H."/>
        </authorList>
    </citation>
    <scope>NUCLEOTIDE SEQUENCE [LARGE SCALE GENOMIC DNA]</scope>
    <source>
        <strain evidence="3">none</strain>
    </source>
</reference>
<keyword evidence="1" id="KW-0255">Endonuclease</keyword>
<dbReference type="AlphaFoldDB" id="I4EE31"/>
<comment type="function">
    <text evidence="1">SbcCD cleaves DNA hairpin structures. These structures can inhibit DNA replication and are intermediates in certain DNA recombination reactions. The complex acts as a 3'-&gt;5' double strand exonuclease that can open hairpins. It also has a 5' single-strand endonuclease activity.</text>
</comment>
<dbReference type="SUPFAM" id="SSF56300">
    <property type="entry name" value="Metallo-dependent phosphatases"/>
    <property type="match status" value="1"/>
</dbReference>
<dbReference type="Proteomes" id="UP000004221">
    <property type="component" value="Unassembled WGS sequence"/>
</dbReference>
<keyword evidence="1" id="KW-0269">Exonuclease</keyword>
<comment type="subunit">
    <text evidence="1">Heterodimer of SbcC and SbcD.</text>
</comment>
<dbReference type="InterPro" id="IPR050535">
    <property type="entry name" value="DNA_Repair-Maintenance_Comp"/>
</dbReference>
<dbReference type="PANTHER" id="PTHR30337:SF0">
    <property type="entry name" value="NUCLEASE SBCCD SUBUNIT D"/>
    <property type="match status" value="1"/>
</dbReference>
<organism evidence="2 3">
    <name type="scientific">Nitrolancea hollandica Lb</name>
    <dbReference type="NCBI Taxonomy" id="1129897"/>
    <lineage>
        <taxon>Bacteria</taxon>
        <taxon>Pseudomonadati</taxon>
        <taxon>Thermomicrobiota</taxon>
        <taxon>Thermomicrobia</taxon>
        <taxon>Sphaerobacterales</taxon>
        <taxon>Sphaerobacterineae</taxon>
        <taxon>Sphaerobacteraceae</taxon>
        <taxon>Nitrolancea</taxon>
    </lineage>
</organism>
<dbReference type="GO" id="GO:0006310">
    <property type="term" value="P:DNA recombination"/>
    <property type="evidence" value="ECO:0007669"/>
    <property type="project" value="UniProtKB-KW"/>
</dbReference>
<dbReference type="GO" id="GO:0004519">
    <property type="term" value="F:endonuclease activity"/>
    <property type="evidence" value="ECO:0007669"/>
    <property type="project" value="UniProtKB-KW"/>
</dbReference>